<feature type="domain" description="ASCH" evidence="1">
    <location>
        <begin position="52"/>
        <end position="175"/>
    </location>
</feature>
<evidence type="ECO:0000259" key="1">
    <source>
        <dbReference type="SMART" id="SM01022"/>
    </source>
</evidence>
<dbReference type="Gene3D" id="3.10.400.10">
    <property type="entry name" value="Sulfate adenylyltransferase"/>
    <property type="match status" value="1"/>
</dbReference>
<keyword evidence="3" id="KW-1185">Reference proteome</keyword>
<dbReference type="RefSeq" id="WP_139948078.1">
    <property type="nucleotide sequence ID" value="NZ_CP040899.1"/>
</dbReference>
<dbReference type="InterPro" id="IPR015947">
    <property type="entry name" value="PUA-like_sf"/>
</dbReference>
<reference evidence="2 3" key="1">
    <citation type="submission" date="2019-05" db="EMBL/GenBank/DDBJ databases">
        <title>Georgenia *** sp. nov., and Georgenia *** sp. nov., isolated from the intestinal contents of plateau pika (Ochotona curzoniae) in the Qinghai-Tibet plateau of China.</title>
        <authorList>
            <person name="Tian Z."/>
        </authorList>
    </citation>
    <scope>NUCLEOTIDE SEQUENCE [LARGE SCALE GENOMIC DNA]</scope>
    <source>
        <strain evidence="2 3">Z294</strain>
    </source>
</reference>
<dbReference type="PANTHER" id="PTHR39203">
    <property type="entry name" value="CYTOPLASMIC PROTEIN-RELATED"/>
    <property type="match status" value="1"/>
</dbReference>
<evidence type="ECO:0000313" key="3">
    <source>
        <dbReference type="Proteomes" id="UP000313948"/>
    </source>
</evidence>
<dbReference type="SMART" id="SM01022">
    <property type="entry name" value="ASCH"/>
    <property type="match status" value="1"/>
</dbReference>
<dbReference type="CDD" id="cd06553">
    <property type="entry name" value="ASCH_Ef3133_like"/>
    <property type="match status" value="1"/>
</dbReference>
<dbReference type="PANTHER" id="PTHR39203:SF1">
    <property type="entry name" value="CYTOPLASMIC PROTEIN"/>
    <property type="match status" value="1"/>
</dbReference>
<dbReference type="Proteomes" id="UP000313948">
    <property type="component" value="Chromosome"/>
</dbReference>
<dbReference type="InterPro" id="IPR009326">
    <property type="entry name" value="DUF984"/>
</dbReference>
<dbReference type="SUPFAM" id="SSF88697">
    <property type="entry name" value="PUA domain-like"/>
    <property type="match status" value="1"/>
</dbReference>
<dbReference type="EMBL" id="CP040899">
    <property type="protein sequence ID" value="QDB78710.1"/>
    <property type="molecule type" value="Genomic_DNA"/>
</dbReference>
<dbReference type="Pfam" id="PF04266">
    <property type="entry name" value="ASCH"/>
    <property type="match status" value="1"/>
</dbReference>
<gene>
    <name evidence="2" type="ORF">FE251_04450</name>
</gene>
<name>A0ABX5VPJ4_9MICO</name>
<accession>A0ABX5VPJ4</accession>
<sequence length="191" mass="20656">MSEHTEPELDHDDARDAAVASYWATARKRAGLNRLDVVVGQQALGAVQPPAWSFGSGSEEADSLLDLVLAGRKTATASAESPYSAQGVPVPVPGDLSIILDGAGRPRALIVTTEVEVRPFREVDAEHAAAEGEGDLSLEHWRTVHEPFFAAELAEVGLPFDADVPVVLERFKLLDPKPRRHHEDVREPVTT</sequence>
<organism evidence="2 3">
    <name type="scientific">Georgenia wutianyii</name>
    <dbReference type="NCBI Taxonomy" id="2585135"/>
    <lineage>
        <taxon>Bacteria</taxon>
        <taxon>Bacillati</taxon>
        <taxon>Actinomycetota</taxon>
        <taxon>Actinomycetes</taxon>
        <taxon>Micrococcales</taxon>
        <taxon>Bogoriellaceae</taxon>
        <taxon>Georgenia</taxon>
    </lineage>
</organism>
<proteinExistence type="predicted"/>
<evidence type="ECO:0000313" key="2">
    <source>
        <dbReference type="EMBL" id="QDB78710.1"/>
    </source>
</evidence>
<protein>
    <submittedName>
        <fullName evidence="2">ASCH domain-containing protein</fullName>
    </submittedName>
</protein>
<dbReference type="InterPro" id="IPR007374">
    <property type="entry name" value="ASCH_domain"/>
</dbReference>